<dbReference type="InterPro" id="IPR002777">
    <property type="entry name" value="PFD_beta-like"/>
</dbReference>
<feature type="coiled-coil region" evidence="3">
    <location>
        <begin position="76"/>
        <end position="103"/>
    </location>
</feature>
<name>A0AAV5G9T7_9BASI</name>
<gene>
    <name evidence="4" type="ORF">Rhopal_000134-T1</name>
</gene>
<sequence length="122" mass="13946">MSDELRQTLINLQQRGQDAARSLQAVRAQLNARERDKKLTTLTLREIEQLPRDPNQANCYRAVGRMFVQESRNNVENTLRAKMKEATDEVSILEKKAKYLDGEITTAQNSIRDILQEQAASS</sequence>
<proteinExistence type="inferred from homology"/>
<dbReference type="SUPFAM" id="SSF46579">
    <property type="entry name" value="Prefoldin"/>
    <property type="match status" value="1"/>
</dbReference>
<dbReference type="InterPro" id="IPR009053">
    <property type="entry name" value="Prefoldin"/>
</dbReference>
<dbReference type="PANTHER" id="PTHR20903:SF0">
    <property type="entry name" value="PREFOLDIN SUBUNIT 1"/>
    <property type="match status" value="1"/>
</dbReference>
<keyword evidence="3" id="KW-0175">Coiled coil</keyword>
<evidence type="ECO:0008006" key="6">
    <source>
        <dbReference type="Google" id="ProtNLM"/>
    </source>
</evidence>
<organism evidence="4 5">
    <name type="scientific">Rhodotorula paludigena</name>
    <dbReference type="NCBI Taxonomy" id="86838"/>
    <lineage>
        <taxon>Eukaryota</taxon>
        <taxon>Fungi</taxon>
        <taxon>Dikarya</taxon>
        <taxon>Basidiomycota</taxon>
        <taxon>Pucciniomycotina</taxon>
        <taxon>Microbotryomycetes</taxon>
        <taxon>Sporidiobolales</taxon>
        <taxon>Sporidiobolaceae</taxon>
        <taxon>Rhodotorula</taxon>
    </lineage>
</organism>
<dbReference type="EMBL" id="BQKY01000001">
    <property type="protein sequence ID" value="GJN87189.1"/>
    <property type="molecule type" value="Genomic_DNA"/>
</dbReference>
<evidence type="ECO:0000256" key="2">
    <source>
        <dbReference type="ARBA" id="ARBA00023186"/>
    </source>
</evidence>
<evidence type="ECO:0000313" key="4">
    <source>
        <dbReference type="EMBL" id="GJN87189.1"/>
    </source>
</evidence>
<dbReference type="GO" id="GO:0044183">
    <property type="term" value="F:protein folding chaperone"/>
    <property type="evidence" value="ECO:0007669"/>
    <property type="project" value="TreeGrafter"/>
</dbReference>
<dbReference type="GO" id="GO:0005737">
    <property type="term" value="C:cytoplasm"/>
    <property type="evidence" value="ECO:0007669"/>
    <property type="project" value="TreeGrafter"/>
</dbReference>
<evidence type="ECO:0000313" key="5">
    <source>
        <dbReference type="Proteomes" id="UP001342314"/>
    </source>
</evidence>
<protein>
    <recommendedName>
        <fullName evidence="6">Prefoldin subunit 1</fullName>
    </recommendedName>
</protein>
<evidence type="ECO:0000256" key="3">
    <source>
        <dbReference type="SAM" id="Coils"/>
    </source>
</evidence>
<dbReference type="AlphaFoldDB" id="A0AAV5G9T7"/>
<keyword evidence="2" id="KW-0143">Chaperone</keyword>
<evidence type="ECO:0000256" key="1">
    <source>
        <dbReference type="ARBA" id="ARBA00008045"/>
    </source>
</evidence>
<comment type="caution">
    <text evidence="4">The sequence shown here is derived from an EMBL/GenBank/DDBJ whole genome shotgun (WGS) entry which is preliminary data.</text>
</comment>
<accession>A0AAV5G9T7</accession>
<comment type="similarity">
    <text evidence="1">Belongs to the prefoldin subunit beta family.</text>
</comment>
<dbReference type="GO" id="GO:0051082">
    <property type="term" value="F:unfolded protein binding"/>
    <property type="evidence" value="ECO:0007669"/>
    <property type="project" value="InterPro"/>
</dbReference>
<keyword evidence="5" id="KW-1185">Reference proteome</keyword>
<reference evidence="4 5" key="1">
    <citation type="submission" date="2021-12" db="EMBL/GenBank/DDBJ databases">
        <title>High titer production of polyol ester of fatty acids by Rhodotorula paludigena BS15 towards product separation-free biomass refinery.</title>
        <authorList>
            <person name="Mano J."/>
            <person name="Ono H."/>
            <person name="Tanaka T."/>
            <person name="Naito K."/>
            <person name="Sushida H."/>
            <person name="Ike M."/>
            <person name="Tokuyasu K."/>
            <person name="Kitaoka M."/>
        </authorList>
    </citation>
    <scope>NUCLEOTIDE SEQUENCE [LARGE SCALE GENOMIC DNA]</scope>
    <source>
        <strain evidence="4 5">BS15</strain>
    </source>
</reference>
<dbReference type="GO" id="GO:0016272">
    <property type="term" value="C:prefoldin complex"/>
    <property type="evidence" value="ECO:0007669"/>
    <property type="project" value="InterPro"/>
</dbReference>
<dbReference type="PANTHER" id="PTHR20903">
    <property type="entry name" value="PREFOLDIN SUBUNIT 1-RELATED"/>
    <property type="match status" value="1"/>
</dbReference>
<dbReference type="Pfam" id="PF01920">
    <property type="entry name" value="Prefoldin_2"/>
    <property type="match status" value="1"/>
</dbReference>
<dbReference type="Proteomes" id="UP001342314">
    <property type="component" value="Unassembled WGS sequence"/>
</dbReference>
<dbReference type="Gene3D" id="1.10.287.370">
    <property type="match status" value="1"/>
</dbReference>